<evidence type="ECO:0000259" key="1">
    <source>
        <dbReference type="Pfam" id="PF05239"/>
    </source>
</evidence>
<dbReference type="STRING" id="293826.Amet_2455"/>
<evidence type="ECO:0000313" key="3">
    <source>
        <dbReference type="Proteomes" id="UP000001572"/>
    </source>
</evidence>
<name>A6TQZ1_ALKMQ</name>
<reference evidence="3" key="1">
    <citation type="journal article" date="2016" name="Genome Announc.">
        <title>Complete genome sequence of Alkaliphilus metalliredigens strain QYMF, an alkaliphilic and metal-reducing bacterium isolated from borax-contaminated leachate ponds.</title>
        <authorList>
            <person name="Hwang C."/>
            <person name="Copeland A."/>
            <person name="Lucas S."/>
            <person name="Lapidus A."/>
            <person name="Barry K."/>
            <person name="Detter J.C."/>
            <person name="Glavina Del Rio T."/>
            <person name="Hammon N."/>
            <person name="Israni S."/>
            <person name="Dalin E."/>
            <person name="Tice H."/>
            <person name="Pitluck S."/>
            <person name="Chertkov O."/>
            <person name="Brettin T."/>
            <person name="Bruce D."/>
            <person name="Han C."/>
            <person name="Schmutz J."/>
            <person name="Larimer F."/>
            <person name="Land M.L."/>
            <person name="Hauser L."/>
            <person name="Kyrpides N."/>
            <person name="Mikhailova N."/>
            <person name="Ye Q."/>
            <person name="Zhou J."/>
            <person name="Richardson P."/>
            <person name="Fields M.W."/>
        </authorList>
    </citation>
    <scope>NUCLEOTIDE SEQUENCE [LARGE SCALE GENOMIC DNA]</scope>
    <source>
        <strain evidence="3">QYMF</strain>
    </source>
</reference>
<organism evidence="2 3">
    <name type="scientific">Alkaliphilus metalliredigens (strain QYMF)</name>
    <dbReference type="NCBI Taxonomy" id="293826"/>
    <lineage>
        <taxon>Bacteria</taxon>
        <taxon>Bacillati</taxon>
        <taxon>Bacillota</taxon>
        <taxon>Clostridia</taxon>
        <taxon>Peptostreptococcales</taxon>
        <taxon>Natronincolaceae</taxon>
        <taxon>Alkaliphilus</taxon>
    </lineage>
</organism>
<dbReference type="Pfam" id="PF05239">
    <property type="entry name" value="PRC"/>
    <property type="match status" value="1"/>
</dbReference>
<dbReference type="SUPFAM" id="SSF50346">
    <property type="entry name" value="PRC-barrel domain"/>
    <property type="match status" value="1"/>
</dbReference>
<dbReference type="KEGG" id="amt:Amet_2455"/>
<dbReference type="AlphaFoldDB" id="A6TQZ1"/>
<dbReference type="InterPro" id="IPR027275">
    <property type="entry name" value="PRC-brl_dom"/>
</dbReference>
<proteinExistence type="predicted"/>
<dbReference type="Gene3D" id="2.30.30.240">
    <property type="entry name" value="PRC-barrel domain"/>
    <property type="match status" value="1"/>
</dbReference>
<dbReference type="eggNOG" id="COG3881">
    <property type="taxonomic scope" value="Bacteria"/>
</dbReference>
<dbReference type="EMBL" id="CP000724">
    <property type="protein sequence ID" value="ABR48609.1"/>
    <property type="molecule type" value="Genomic_DNA"/>
</dbReference>
<dbReference type="InterPro" id="IPR011033">
    <property type="entry name" value="PRC_barrel-like_sf"/>
</dbReference>
<sequence>MVKGSELIDQALMKSNGHLTGYRVKRNLYLNRKLELGAFQLYNIENKKEEDKYIFYKRIKNITQKGLEIYSENDIIHHFQMPTLESALKKVIHVIGFEIYNESKDLMGVVKDTVINKKTGKIMALLVSEGYFDDLINGYAILPLNEKIKLEKHNIIFNSEDIRSISHNSGGLKKLLGIEPPN</sequence>
<dbReference type="Proteomes" id="UP000001572">
    <property type="component" value="Chromosome"/>
</dbReference>
<keyword evidence="3" id="KW-1185">Reference proteome</keyword>
<feature type="domain" description="PRC-barrel" evidence="1">
    <location>
        <begin position="94"/>
        <end position="158"/>
    </location>
</feature>
<evidence type="ECO:0000313" key="2">
    <source>
        <dbReference type="EMBL" id="ABR48609.1"/>
    </source>
</evidence>
<accession>A6TQZ1</accession>
<dbReference type="HOGENOM" id="CLU_1507586_0_0_9"/>
<gene>
    <name evidence="2" type="ordered locus">Amet_2455</name>
</gene>
<protein>
    <recommendedName>
        <fullName evidence="1">PRC-barrel domain-containing protein</fullName>
    </recommendedName>
</protein>